<organism evidence="1 2">
    <name type="scientific">Puccinia coronata f. sp. avenae</name>
    <dbReference type="NCBI Taxonomy" id="200324"/>
    <lineage>
        <taxon>Eukaryota</taxon>
        <taxon>Fungi</taxon>
        <taxon>Dikarya</taxon>
        <taxon>Basidiomycota</taxon>
        <taxon>Pucciniomycotina</taxon>
        <taxon>Pucciniomycetes</taxon>
        <taxon>Pucciniales</taxon>
        <taxon>Pucciniaceae</taxon>
        <taxon>Puccinia</taxon>
    </lineage>
</organism>
<dbReference type="AlphaFoldDB" id="A0A2N5S2X7"/>
<keyword evidence="2" id="KW-1185">Reference proteome</keyword>
<evidence type="ECO:0000313" key="2">
    <source>
        <dbReference type="Proteomes" id="UP000235388"/>
    </source>
</evidence>
<accession>A0A2N5S2X7</accession>
<comment type="caution">
    <text evidence="1">The sequence shown here is derived from an EMBL/GenBank/DDBJ whole genome shotgun (WGS) entry which is preliminary data.</text>
</comment>
<evidence type="ECO:0000313" key="1">
    <source>
        <dbReference type="EMBL" id="PLW07582.1"/>
    </source>
</evidence>
<reference evidence="1 2" key="1">
    <citation type="submission" date="2017-11" db="EMBL/GenBank/DDBJ databases">
        <title>De novo assembly and phasing of dikaryotic genomes from two isolates of Puccinia coronata f. sp. avenae, the causal agent of oat crown rust.</title>
        <authorList>
            <person name="Miller M.E."/>
            <person name="Zhang Y."/>
            <person name="Omidvar V."/>
            <person name="Sperschneider J."/>
            <person name="Schwessinger B."/>
            <person name="Raley C."/>
            <person name="Palmer J.M."/>
            <person name="Garnica D."/>
            <person name="Upadhyaya N."/>
            <person name="Rathjen J."/>
            <person name="Taylor J.M."/>
            <person name="Park R.F."/>
            <person name="Dodds P.N."/>
            <person name="Hirsch C.D."/>
            <person name="Kianian S.F."/>
            <person name="Figueroa M."/>
        </authorList>
    </citation>
    <scope>NUCLEOTIDE SEQUENCE [LARGE SCALE GENOMIC DNA]</scope>
    <source>
        <strain evidence="1">12NC29</strain>
    </source>
</reference>
<proteinExistence type="predicted"/>
<dbReference type="Proteomes" id="UP000235388">
    <property type="component" value="Unassembled WGS sequence"/>
</dbReference>
<gene>
    <name evidence="1" type="ORF">PCANC_26256</name>
</gene>
<name>A0A2N5S2X7_9BASI</name>
<dbReference type="EMBL" id="PGCJ01001216">
    <property type="protein sequence ID" value="PLW07582.1"/>
    <property type="molecule type" value="Genomic_DNA"/>
</dbReference>
<protein>
    <submittedName>
        <fullName evidence="1">Uncharacterized protein</fullName>
    </submittedName>
</protein>
<sequence>MLATQPDLSALLSSVPQPPSLCPSTFYLPFKLAGLKLSLSSPVASDLIGKIGPDHQLSPGYDRTVCSYPDFPYPYERTIVPSYGSGGSIIRTLIRVQLFIRVQPYPYEGTIVPLQGDSRTLMRIQPYPYTNAATNTVFTMYCVAYTARKPGLDGCI</sequence>